<dbReference type="NCBIfam" id="TIGR00254">
    <property type="entry name" value="GGDEF"/>
    <property type="match status" value="1"/>
</dbReference>
<dbReference type="EMBL" id="QRAP01000001">
    <property type="protein sequence ID" value="RDK97473.1"/>
    <property type="molecule type" value="Genomic_DNA"/>
</dbReference>
<dbReference type="UniPathway" id="UPA00694"/>
<dbReference type="SMART" id="SM00267">
    <property type="entry name" value="GGDEF"/>
    <property type="match status" value="1"/>
</dbReference>
<evidence type="ECO:0000256" key="8">
    <source>
        <dbReference type="ARBA" id="ARBA00022519"/>
    </source>
</evidence>
<dbReference type="SUPFAM" id="SSF55073">
    <property type="entry name" value="Nucleotide cyclase"/>
    <property type="match status" value="1"/>
</dbReference>
<dbReference type="FunFam" id="3.30.70.270:FF:000001">
    <property type="entry name" value="Diguanylate cyclase domain protein"/>
    <property type="match status" value="1"/>
</dbReference>
<evidence type="ECO:0000256" key="20">
    <source>
        <dbReference type="SAM" id="Phobius"/>
    </source>
</evidence>
<evidence type="ECO:0000256" key="16">
    <source>
        <dbReference type="ARBA" id="ARBA00023136"/>
    </source>
</evidence>
<dbReference type="InterPro" id="IPR033416">
    <property type="entry name" value="CHASE7"/>
</dbReference>
<gene>
    <name evidence="22" type="ORF">C8D90_101923</name>
</gene>
<dbReference type="RefSeq" id="WP_162844356.1">
    <property type="nucleotide sequence ID" value="NZ_QRAP01000001.1"/>
</dbReference>
<dbReference type="Pfam" id="PF17151">
    <property type="entry name" value="CHASE7"/>
    <property type="match status" value="1"/>
</dbReference>
<evidence type="ECO:0000256" key="5">
    <source>
        <dbReference type="ARBA" id="ARBA00011738"/>
    </source>
</evidence>
<sequence>MSISRQLRRFRNRLTPRHVINLCFLIVFIFTTILFWWQGNLLRQGYETNQLHQVDYVTAQLQGRMQYRIDNLRFLRNFMTFSLQSAPSQHQQEMIKQEIARIRHQDTWSIDPSDTEGQPVFGVNPQRLTGVSPLFRASDDEQLTREFNALFRLRSLLPLIDVTPFRQPRVYYVSRAGFYFSAPQPKNSDQIEKIYRHMIAQPYFTQLTQSTDPMRIPYWTHIYNDLSDGLIITASLPIDYNNQWMGVISMDFTVEKLRQYLLGSAPSNSGGIYLLFDNRFRSITSTDPSWFRGKYFTPEQQQILKTRIGQKRQGTVRIGTRFITFSKMNNTNVTLIHIQTLPQGIHSEYGRLSLLLTALWLVFAILLLAARRIILRLIDNMEGLQEKLSWRASHDAMTRMLNRAALFQKGKEMAAKERKSQRTLAVIQMDLDHFKRVNDRYGHQIGDQTLIYAAEIIRSSVRTQDLAGRVGGEEFCILLPATNRSQASEIAERIRTNLANSPLKTEDGKSLRITASLGVVGSEESNSYNIEHLQLIADRRLYRAKAGGRNRVCSEGELGELNQPQQ</sequence>
<proteinExistence type="predicted"/>
<comment type="pathway">
    <text evidence="3">Purine metabolism; 3',5'-cyclic di-GMP biosynthesis.</text>
</comment>
<dbReference type="EC" id="2.7.7.65" evidence="6"/>
<dbReference type="GO" id="GO:1902201">
    <property type="term" value="P:negative regulation of bacterial-type flagellum-dependent cell motility"/>
    <property type="evidence" value="ECO:0007669"/>
    <property type="project" value="TreeGrafter"/>
</dbReference>
<evidence type="ECO:0000256" key="9">
    <source>
        <dbReference type="ARBA" id="ARBA00022679"/>
    </source>
</evidence>
<evidence type="ECO:0000313" key="23">
    <source>
        <dbReference type="Proteomes" id="UP000254848"/>
    </source>
</evidence>
<keyword evidence="23" id="KW-1185">Reference proteome</keyword>
<evidence type="ECO:0000256" key="2">
    <source>
        <dbReference type="ARBA" id="ARBA00004429"/>
    </source>
</evidence>
<evidence type="ECO:0000256" key="3">
    <source>
        <dbReference type="ARBA" id="ARBA00004665"/>
    </source>
</evidence>
<dbReference type="PANTHER" id="PTHR45138:SF16">
    <property type="entry name" value="DIGUANYLATE CYCLASE DGCQ-RELATED"/>
    <property type="match status" value="1"/>
</dbReference>
<organism evidence="22 23">
    <name type="scientific">Enterobacillus tribolii</name>
    <dbReference type="NCBI Taxonomy" id="1487935"/>
    <lineage>
        <taxon>Bacteria</taxon>
        <taxon>Pseudomonadati</taxon>
        <taxon>Pseudomonadota</taxon>
        <taxon>Gammaproteobacteria</taxon>
        <taxon>Enterobacterales</taxon>
        <taxon>Hafniaceae</taxon>
        <taxon>Enterobacillus</taxon>
    </lineage>
</organism>
<dbReference type="GO" id="GO:0046872">
    <property type="term" value="F:metal ion binding"/>
    <property type="evidence" value="ECO:0007669"/>
    <property type="project" value="UniProtKB-KW"/>
</dbReference>
<evidence type="ECO:0000256" key="12">
    <source>
        <dbReference type="ARBA" id="ARBA00022741"/>
    </source>
</evidence>
<dbReference type="Gene3D" id="3.30.70.270">
    <property type="match status" value="1"/>
</dbReference>
<reference evidence="22 23" key="1">
    <citation type="submission" date="2018-07" db="EMBL/GenBank/DDBJ databases">
        <title>Genomic Encyclopedia of Type Strains, Phase IV (KMG-IV): sequencing the most valuable type-strain genomes for metagenomic binning, comparative biology and taxonomic classification.</title>
        <authorList>
            <person name="Goeker M."/>
        </authorList>
    </citation>
    <scope>NUCLEOTIDE SEQUENCE [LARGE SCALE GENOMIC DNA]</scope>
    <source>
        <strain evidence="22 23">DSM 103736</strain>
    </source>
</reference>
<dbReference type="GO" id="GO:0052621">
    <property type="term" value="F:diguanylate cyclase activity"/>
    <property type="evidence" value="ECO:0007669"/>
    <property type="project" value="UniProtKB-EC"/>
</dbReference>
<feature type="transmembrane region" description="Helical" evidence="20">
    <location>
        <begin position="349"/>
        <end position="370"/>
    </location>
</feature>
<evidence type="ECO:0000256" key="18">
    <source>
        <dbReference type="ARBA" id="ARBA00034247"/>
    </source>
</evidence>
<comment type="subunit">
    <text evidence="5">Homodimer.</text>
</comment>
<dbReference type="PANTHER" id="PTHR45138">
    <property type="entry name" value="REGULATORY COMPONENTS OF SENSORY TRANSDUCTION SYSTEM"/>
    <property type="match status" value="1"/>
</dbReference>
<dbReference type="InterPro" id="IPR029787">
    <property type="entry name" value="Nucleotide_cyclase"/>
</dbReference>
<dbReference type="UniPathway" id="UPA00599"/>
<keyword evidence="14" id="KW-0135">Cellulose biosynthesis</keyword>
<dbReference type="GO" id="GO:0000166">
    <property type="term" value="F:nucleotide binding"/>
    <property type="evidence" value="ECO:0007669"/>
    <property type="project" value="UniProtKB-KW"/>
</dbReference>
<dbReference type="Gene3D" id="3.30.450.20">
    <property type="entry name" value="PAS domain"/>
    <property type="match status" value="1"/>
</dbReference>
<evidence type="ECO:0000256" key="19">
    <source>
        <dbReference type="ARBA" id="ARBA00045634"/>
    </source>
</evidence>
<keyword evidence="10 20" id="KW-0812">Transmembrane</keyword>
<evidence type="ECO:0000256" key="10">
    <source>
        <dbReference type="ARBA" id="ARBA00022692"/>
    </source>
</evidence>
<comment type="pathway">
    <text evidence="4">Glycan metabolism; bacterial cellulose biosynthesis.</text>
</comment>
<keyword evidence="9" id="KW-0808">Transferase</keyword>
<keyword evidence="12" id="KW-0547">Nucleotide-binding</keyword>
<dbReference type="InterPro" id="IPR000160">
    <property type="entry name" value="GGDEF_dom"/>
</dbReference>
<evidence type="ECO:0000256" key="13">
    <source>
        <dbReference type="ARBA" id="ARBA00022842"/>
    </source>
</evidence>
<evidence type="ECO:0000256" key="7">
    <source>
        <dbReference type="ARBA" id="ARBA00022475"/>
    </source>
</evidence>
<comment type="subcellular location">
    <subcellularLocation>
        <location evidence="2">Cell inner membrane</location>
        <topology evidence="2">Multi-pass membrane protein</topology>
    </subcellularLocation>
</comment>
<keyword evidence="16 20" id="KW-0472">Membrane</keyword>
<evidence type="ECO:0000256" key="17">
    <source>
        <dbReference type="ARBA" id="ARBA00031311"/>
    </source>
</evidence>
<dbReference type="InterPro" id="IPR043128">
    <property type="entry name" value="Rev_trsase/Diguanyl_cyclase"/>
</dbReference>
<dbReference type="Pfam" id="PF00990">
    <property type="entry name" value="GGDEF"/>
    <property type="match status" value="1"/>
</dbReference>
<comment type="catalytic activity">
    <reaction evidence="18">
        <text>2 GTP = 3',3'-c-di-GMP + 2 diphosphate</text>
        <dbReference type="Rhea" id="RHEA:24898"/>
        <dbReference type="ChEBI" id="CHEBI:33019"/>
        <dbReference type="ChEBI" id="CHEBI:37565"/>
        <dbReference type="ChEBI" id="CHEBI:58805"/>
        <dbReference type="EC" id="2.7.7.65"/>
    </reaction>
</comment>
<accession>A0A370R4Y5</accession>
<evidence type="ECO:0000256" key="15">
    <source>
        <dbReference type="ARBA" id="ARBA00022989"/>
    </source>
</evidence>
<keyword evidence="13" id="KW-0460">Magnesium</keyword>
<evidence type="ECO:0000259" key="21">
    <source>
        <dbReference type="PROSITE" id="PS50887"/>
    </source>
</evidence>
<protein>
    <recommendedName>
        <fullName evidence="6">diguanylate cyclase</fullName>
        <ecNumber evidence="6">2.7.7.65</ecNumber>
    </recommendedName>
    <alternativeName>
        <fullName evidence="17">Cellulose synthesis regulatory protein</fullName>
    </alternativeName>
</protein>
<comment type="cofactor">
    <cofactor evidence="1">
        <name>Mg(2+)</name>
        <dbReference type="ChEBI" id="CHEBI:18420"/>
    </cofactor>
</comment>
<evidence type="ECO:0000256" key="11">
    <source>
        <dbReference type="ARBA" id="ARBA00022723"/>
    </source>
</evidence>
<evidence type="ECO:0000256" key="4">
    <source>
        <dbReference type="ARBA" id="ARBA00005186"/>
    </source>
</evidence>
<comment type="function">
    <text evidence="19">Catalyzes the synthesis of cyclic-di-GMP (c-di-GMP) via the condensation of 2 GTP molecules. Cyclic-di-GMP is a second messenger which controls cell surface-associated traits in bacteria. Involved in the regulation of cellulose production.</text>
</comment>
<evidence type="ECO:0000256" key="1">
    <source>
        <dbReference type="ARBA" id="ARBA00001946"/>
    </source>
</evidence>
<dbReference type="CDD" id="cd01949">
    <property type="entry name" value="GGDEF"/>
    <property type="match status" value="1"/>
</dbReference>
<dbReference type="Proteomes" id="UP000254848">
    <property type="component" value="Unassembled WGS sequence"/>
</dbReference>
<evidence type="ECO:0000256" key="6">
    <source>
        <dbReference type="ARBA" id="ARBA00012528"/>
    </source>
</evidence>
<comment type="caution">
    <text evidence="22">The sequence shown here is derived from an EMBL/GenBank/DDBJ whole genome shotgun (WGS) entry which is preliminary data.</text>
</comment>
<dbReference type="NCBIfam" id="NF011955">
    <property type="entry name" value="PRK15426.1"/>
    <property type="match status" value="1"/>
</dbReference>
<dbReference type="GO" id="GO:0043709">
    <property type="term" value="P:cell adhesion involved in single-species biofilm formation"/>
    <property type="evidence" value="ECO:0007669"/>
    <property type="project" value="TreeGrafter"/>
</dbReference>
<evidence type="ECO:0000313" key="22">
    <source>
        <dbReference type="EMBL" id="RDK97473.1"/>
    </source>
</evidence>
<name>A0A370R4Y5_9GAMM</name>
<feature type="transmembrane region" description="Helical" evidence="20">
    <location>
        <begin position="20"/>
        <end position="37"/>
    </location>
</feature>
<dbReference type="InterPro" id="IPR050469">
    <property type="entry name" value="Diguanylate_Cyclase"/>
</dbReference>
<dbReference type="PROSITE" id="PS50887">
    <property type="entry name" value="GGDEF"/>
    <property type="match status" value="1"/>
</dbReference>
<keyword evidence="7" id="KW-1003">Cell membrane</keyword>
<keyword evidence="15 20" id="KW-1133">Transmembrane helix</keyword>
<feature type="domain" description="GGDEF" evidence="21">
    <location>
        <begin position="422"/>
        <end position="557"/>
    </location>
</feature>
<evidence type="ECO:0000256" key="14">
    <source>
        <dbReference type="ARBA" id="ARBA00022916"/>
    </source>
</evidence>
<dbReference type="GO" id="GO:0005886">
    <property type="term" value="C:plasma membrane"/>
    <property type="evidence" value="ECO:0007669"/>
    <property type="project" value="UniProtKB-SubCell"/>
</dbReference>
<keyword evidence="8" id="KW-0997">Cell inner membrane</keyword>
<keyword evidence="11" id="KW-0479">Metal-binding</keyword>
<dbReference type="GO" id="GO:0030244">
    <property type="term" value="P:cellulose biosynthetic process"/>
    <property type="evidence" value="ECO:0007669"/>
    <property type="project" value="UniProtKB-KW"/>
</dbReference>
<dbReference type="AlphaFoldDB" id="A0A370R4Y5"/>